<dbReference type="GO" id="GO:0034513">
    <property type="term" value="F:box H/ACA snoRNA binding"/>
    <property type="evidence" value="ECO:0007669"/>
    <property type="project" value="TreeGrafter"/>
</dbReference>
<organism evidence="10 11">
    <name type="scientific">Neogobius melanostomus</name>
    <name type="common">round goby</name>
    <dbReference type="NCBI Taxonomy" id="47308"/>
    <lineage>
        <taxon>Eukaryota</taxon>
        <taxon>Metazoa</taxon>
        <taxon>Chordata</taxon>
        <taxon>Craniata</taxon>
        <taxon>Vertebrata</taxon>
        <taxon>Euteleostomi</taxon>
        <taxon>Actinopterygii</taxon>
        <taxon>Neopterygii</taxon>
        <taxon>Teleostei</taxon>
        <taxon>Neoteleostei</taxon>
        <taxon>Acanthomorphata</taxon>
        <taxon>Gobiaria</taxon>
        <taxon>Gobiiformes</taxon>
        <taxon>Gobioidei</taxon>
        <taxon>Gobiidae</taxon>
        <taxon>Benthophilinae</taxon>
        <taxon>Neogobiini</taxon>
        <taxon>Neogobius</taxon>
    </lineage>
</organism>
<dbReference type="InterPro" id="IPR009000">
    <property type="entry name" value="Transl_B-barrel_sf"/>
</dbReference>
<comment type="similarity">
    <text evidence="7 8">Belongs to the GAR1 family.</text>
</comment>
<dbReference type="Gene3D" id="2.40.10.230">
    <property type="entry name" value="Probable tRNA pseudouridine synthase domain"/>
    <property type="match status" value="1"/>
</dbReference>
<protein>
    <recommendedName>
        <fullName evidence="8">H/ACA ribonucleoprotein complex subunit</fullName>
    </recommendedName>
</protein>
<keyword evidence="6 8" id="KW-0687">Ribonucleoprotein</keyword>
<dbReference type="GO" id="GO:0031429">
    <property type="term" value="C:box H/ACA snoRNP complex"/>
    <property type="evidence" value="ECO:0007669"/>
    <property type="project" value="TreeGrafter"/>
</dbReference>
<evidence type="ECO:0000256" key="1">
    <source>
        <dbReference type="ARBA" id="ARBA00004604"/>
    </source>
</evidence>
<evidence type="ECO:0000256" key="2">
    <source>
        <dbReference type="ARBA" id="ARBA00022517"/>
    </source>
</evidence>
<reference evidence="10" key="1">
    <citation type="submission" date="2025-08" db="UniProtKB">
        <authorList>
            <consortium name="Ensembl"/>
        </authorList>
    </citation>
    <scope>IDENTIFICATION</scope>
</reference>
<evidence type="ECO:0000256" key="8">
    <source>
        <dbReference type="RuleBase" id="RU364004"/>
    </source>
</evidence>
<dbReference type="FunFam" id="2.40.10.230:FF:000001">
    <property type="entry name" value="H/ACA ribonucleoprotein complex subunit"/>
    <property type="match status" value="1"/>
</dbReference>
<dbReference type="Proteomes" id="UP000694523">
    <property type="component" value="Unplaced"/>
</dbReference>
<keyword evidence="4 8" id="KW-0694">RNA-binding</keyword>
<proteinExistence type="inferred from homology"/>
<keyword evidence="5 8" id="KW-0539">Nucleus</keyword>
<dbReference type="Ensembl" id="ENSNMLT00000023511.1">
    <property type="protein sequence ID" value="ENSNMLP00000020968.1"/>
    <property type="gene ID" value="ENSNMLG00000013641.1"/>
</dbReference>
<evidence type="ECO:0000256" key="4">
    <source>
        <dbReference type="ARBA" id="ARBA00022884"/>
    </source>
</evidence>
<keyword evidence="11" id="KW-1185">Reference proteome</keyword>
<evidence type="ECO:0000256" key="5">
    <source>
        <dbReference type="ARBA" id="ARBA00023242"/>
    </source>
</evidence>
<dbReference type="PANTHER" id="PTHR23237">
    <property type="entry name" value="NUCLEOLAR PROTEIN FAMILY A MEMBER 1 SNORNP PROTEIN GAR1"/>
    <property type="match status" value="1"/>
</dbReference>
<dbReference type="AlphaFoldDB" id="A0A8C6WP04"/>
<evidence type="ECO:0000313" key="10">
    <source>
        <dbReference type="Ensembl" id="ENSNMLP00000020968.1"/>
    </source>
</evidence>
<dbReference type="PANTHER" id="PTHR23237:SF6">
    <property type="entry name" value="H_ACA RIBONUCLEOPROTEIN COMPLEX SUBUNIT 1"/>
    <property type="match status" value="1"/>
</dbReference>
<reference evidence="10" key="2">
    <citation type="submission" date="2025-09" db="UniProtKB">
        <authorList>
            <consortium name="Ensembl"/>
        </authorList>
    </citation>
    <scope>IDENTIFICATION</scope>
</reference>
<dbReference type="Pfam" id="PF04410">
    <property type="entry name" value="Gar1"/>
    <property type="match status" value="1"/>
</dbReference>
<keyword evidence="2 8" id="KW-0690">Ribosome biogenesis</keyword>
<comment type="subcellular location">
    <subcellularLocation>
        <location evidence="1 8">Nucleus</location>
        <location evidence="1 8">Nucleolus</location>
    </subcellularLocation>
</comment>
<accession>A0A8C6WP04</accession>
<feature type="region of interest" description="Disordered" evidence="9">
    <location>
        <begin position="135"/>
        <end position="163"/>
    </location>
</feature>
<evidence type="ECO:0000256" key="3">
    <source>
        <dbReference type="ARBA" id="ARBA00022552"/>
    </source>
</evidence>
<dbReference type="InterPro" id="IPR007504">
    <property type="entry name" value="H/ACA_rnp_Gar1/Naf1"/>
</dbReference>
<dbReference type="InterPro" id="IPR038664">
    <property type="entry name" value="Gar1/Naf1_Cbf5-bd_sf"/>
</dbReference>
<dbReference type="SUPFAM" id="SSF50447">
    <property type="entry name" value="Translation proteins"/>
    <property type="match status" value="1"/>
</dbReference>
<keyword evidence="3 8" id="KW-0698">rRNA processing</keyword>
<evidence type="ECO:0000256" key="9">
    <source>
        <dbReference type="SAM" id="MobiDB-lite"/>
    </source>
</evidence>
<dbReference type="GO" id="GO:0000454">
    <property type="term" value="P:snoRNA guided rRNA pseudouridine synthesis"/>
    <property type="evidence" value="ECO:0007669"/>
    <property type="project" value="TreeGrafter"/>
</dbReference>
<sequence>MSKIPKYPFNRYLIPYLHNNISQYNISQYHLRGQRFCAGGPDLAPGPDVAYPWFVHPCEDDIVCKCTAEENKVPYFNAPVYLENKEQIGKVDEIFGQIRDFYFSVKLSENMKASSFKKMQKFYIDPMKLLPLQRFLPRPPGEKGPPRGGRGGRGGGRGGKGIGVEKQSLFRLKKKKKSTGCSRAIFTVKVC</sequence>
<name>A0A8C6WP04_9GOBI</name>
<comment type="function">
    <text evidence="8">Required for ribosome biogenesis. Part of a complex which catalyzes pseudouridylation of rRNA. This involves the isomerization of uridine such that the ribose is subsequently attached to C5, instead of the normal N1. Pseudouridine ("psi") residues may serve to stabilize the conformation of rRNAs.</text>
</comment>
<feature type="compositionally biased region" description="Gly residues" evidence="9">
    <location>
        <begin position="146"/>
        <end position="162"/>
    </location>
</feature>
<evidence type="ECO:0000256" key="7">
    <source>
        <dbReference type="ARBA" id="ARBA00038293"/>
    </source>
</evidence>
<evidence type="ECO:0000313" key="11">
    <source>
        <dbReference type="Proteomes" id="UP000694523"/>
    </source>
</evidence>
<evidence type="ECO:0000256" key="6">
    <source>
        <dbReference type="ARBA" id="ARBA00023274"/>
    </source>
</evidence>
<comment type="subunit">
    <text evidence="8">Component of the small nucleolar ribonucleoprotein particles containing H/ACA-type snoRNAs (H/ACA snoRNPs).</text>
</comment>